<proteinExistence type="predicted"/>
<dbReference type="OrthoDB" id="86340at2157"/>
<keyword evidence="3" id="KW-1185">Reference proteome</keyword>
<dbReference type="NCBIfam" id="TIGR04288">
    <property type="entry name" value="CGP_CTERM"/>
    <property type="match status" value="1"/>
</dbReference>
<dbReference type="RefSeq" id="WP_058939246.1">
    <property type="nucleotide sequence ID" value="NZ_LLYW01000029.1"/>
</dbReference>
<feature type="compositionally biased region" description="Polar residues" evidence="1">
    <location>
        <begin position="258"/>
        <end position="278"/>
    </location>
</feature>
<dbReference type="EMBL" id="LLYW01000029">
    <property type="protein sequence ID" value="KUH32838.1"/>
    <property type="molecule type" value="Genomic_DNA"/>
</dbReference>
<feature type="region of interest" description="Disordered" evidence="1">
    <location>
        <begin position="258"/>
        <end position="284"/>
    </location>
</feature>
<protein>
    <recommendedName>
        <fullName evidence="4">CGP-CTERM sorting domain-containing protein</fullName>
    </recommendedName>
</protein>
<accession>A0A124EB79</accession>
<sequence length="309" mass="34731">MSRLVIPLVIALLFLATPVLATYSVHSGGFLYEVHSSVFSNGTSALIHAEVDNYGITCGMDSCWAEVYDVYDYLLFFDGSQLYLLNFTPALLHDLPHYAPKNVSGVYFMGITYVNDSWYVNVHAFAYSAEAQSGMNVDYVYRLKTKKFCVERVNASWSQLEKRVFKNEINGWRIKVPGNFFLVAKAGDANLSPLRPAIVNWTQFPVYFTLRKSNLTKNITLFYINTTSTINGFWFPDDVKIVNVKTCRKMADVSTSPAVETNSTTLPVKTSPSKAGTQTKDEEPKNRICGPGMIILVAAIPALLRRRRR</sequence>
<dbReference type="InterPro" id="IPR027552">
    <property type="entry name" value="CGP_CTERM"/>
</dbReference>
<comment type="caution">
    <text evidence="2">The sequence shown here is derived from an EMBL/GenBank/DDBJ whole genome shotgun (WGS) entry which is preliminary data.</text>
</comment>
<evidence type="ECO:0008006" key="4">
    <source>
        <dbReference type="Google" id="ProtNLM"/>
    </source>
</evidence>
<name>A0A124EB79_9EURY</name>
<organism evidence="2 3">
    <name type="scientific">Thermococcus celericrescens</name>
    <dbReference type="NCBI Taxonomy" id="227598"/>
    <lineage>
        <taxon>Archaea</taxon>
        <taxon>Methanobacteriati</taxon>
        <taxon>Methanobacteriota</taxon>
        <taxon>Thermococci</taxon>
        <taxon>Thermococcales</taxon>
        <taxon>Thermococcaceae</taxon>
        <taxon>Thermococcus</taxon>
    </lineage>
</organism>
<dbReference type="STRING" id="227598.APY94_08625"/>
<evidence type="ECO:0000256" key="1">
    <source>
        <dbReference type="SAM" id="MobiDB-lite"/>
    </source>
</evidence>
<gene>
    <name evidence="2" type="ORF">APY94_08625</name>
</gene>
<reference evidence="2 3" key="1">
    <citation type="submission" date="2015-10" db="EMBL/GenBank/DDBJ databases">
        <title>Draft genome sequence of Thermococcus celericrescens strain DSM 17994.</title>
        <authorList>
            <person name="Hong S.-J."/>
            <person name="Park C.-E."/>
            <person name="Shin J.-H."/>
        </authorList>
    </citation>
    <scope>NUCLEOTIDE SEQUENCE [LARGE SCALE GENOMIC DNA]</scope>
    <source>
        <strain evidence="2 3">DSM 17994</strain>
    </source>
</reference>
<evidence type="ECO:0000313" key="2">
    <source>
        <dbReference type="EMBL" id="KUH32838.1"/>
    </source>
</evidence>
<dbReference type="Proteomes" id="UP000053462">
    <property type="component" value="Unassembled WGS sequence"/>
</dbReference>
<dbReference type="AlphaFoldDB" id="A0A124EB79"/>
<evidence type="ECO:0000313" key="3">
    <source>
        <dbReference type="Proteomes" id="UP000053462"/>
    </source>
</evidence>